<organism evidence="1 2">
    <name type="scientific">Denitromonas iodatirespirans</name>
    <dbReference type="NCBI Taxonomy" id="2795389"/>
    <lineage>
        <taxon>Bacteria</taxon>
        <taxon>Pseudomonadati</taxon>
        <taxon>Pseudomonadota</taxon>
        <taxon>Betaproteobacteria</taxon>
        <taxon>Rhodocyclales</taxon>
        <taxon>Zoogloeaceae</taxon>
        <taxon>Denitromonas</taxon>
    </lineage>
</organism>
<reference evidence="2" key="1">
    <citation type="journal article" date="2022" name="ISME J.">
        <title>Genetic and phylogenetic analysis of dissimilatory iodate-reducing bacteria identifies potential niches across the world's oceans.</title>
        <authorList>
            <person name="Reyes-Umana V."/>
            <person name="Henning Z."/>
            <person name="Lee K."/>
            <person name="Barnum T.P."/>
            <person name="Coates J.D."/>
        </authorList>
    </citation>
    <scope>NUCLEOTIDE SEQUENCE [LARGE SCALE GENOMIC DNA]</scope>
    <source>
        <strain evidence="2">IR12</strain>
    </source>
</reference>
<dbReference type="InterPro" id="IPR008914">
    <property type="entry name" value="PEBP"/>
</dbReference>
<name>A0A944DDN0_DENI1</name>
<dbReference type="RefSeq" id="WP_214360609.1">
    <property type="nucleotide sequence ID" value="NZ_JAEKFT010000005.1"/>
</dbReference>
<dbReference type="CDD" id="cd00865">
    <property type="entry name" value="PEBP_bact_arch"/>
    <property type="match status" value="1"/>
</dbReference>
<protein>
    <submittedName>
        <fullName evidence="1">YbhB/YbcL family Raf kinase inhibitor-like protein</fullName>
    </submittedName>
</protein>
<dbReference type="Gene3D" id="3.90.280.10">
    <property type="entry name" value="PEBP-like"/>
    <property type="match status" value="1"/>
</dbReference>
<evidence type="ECO:0000313" key="1">
    <source>
        <dbReference type="EMBL" id="MBT0960858.1"/>
    </source>
</evidence>
<dbReference type="SUPFAM" id="SSF49777">
    <property type="entry name" value="PEBP-like"/>
    <property type="match status" value="1"/>
</dbReference>
<dbReference type="Pfam" id="PF01161">
    <property type="entry name" value="PBP"/>
    <property type="match status" value="1"/>
</dbReference>
<evidence type="ECO:0000313" key="2">
    <source>
        <dbReference type="Proteomes" id="UP000694660"/>
    </source>
</evidence>
<dbReference type="EMBL" id="JAEKFT010000005">
    <property type="protein sequence ID" value="MBT0960858.1"/>
    <property type="molecule type" value="Genomic_DNA"/>
</dbReference>
<gene>
    <name evidence="1" type="ORF">I8J34_06670</name>
</gene>
<accession>A0A944DDN0</accession>
<dbReference type="Proteomes" id="UP000694660">
    <property type="component" value="Unassembled WGS sequence"/>
</dbReference>
<dbReference type="AlphaFoldDB" id="A0A944DDN0"/>
<sequence length="209" mass="22312">MKISSQSLTDGQVIDGTYAFGVPAAEGHVALSDNRNPHIGWSDLPAGTRSLVLICHDPDVPSRGDDVNQEGRTVPADLPRVDFFHWVLIDIDPALGELGEGVFSSGITARGKPGPAGPLGTQQGINDYTGWFASDPDMSGDYHGYDGPCPPWNDSIPHRYVFTLYATDLARCPVGGRFTGQDVRSAIAGHILDQADLTVRYSLNPAVPA</sequence>
<dbReference type="InterPro" id="IPR036610">
    <property type="entry name" value="PEBP-like_sf"/>
</dbReference>
<dbReference type="PANTHER" id="PTHR30289">
    <property type="entry name" value="UNCHARACTERIZED PROTEIN YBCL-RELATED"/>
    <property type="match status" value="1"/>
</dbReference>
<proteinExistence type="predicted"/>
<dbReference type="PANTHER" id="PTHR30289:SF1">
    <property type="entry name" value="PEBP (PHOSPHATIDYLETHANOLAMINE-BINDING PROTEIN) FAMILY PROTEIN"/>
    <property type="match status" value="1"/>
</dbReference>
<keyword evidence="2" id="KW-1185">Reference proteome</keyword>
<dbReference type="InterPro" id="IPR005247">
    <property type="entry name" value="YbhB_YbcL/LppC-like"/>
</dbReference>
<comment type="caution">
    <text evidence="1">The sequence shown here is derived from an EMBL/GenBank/DDBJ whole genome shotgun (WGS) entry which is preliminary data.</text>
</comment>